<gene>
    <name evidence="3" type="ORF">C8N34_103225</name>
</gene>
<dbReference type="OrthoDB" id="9808192at2"/>
<name>A0A2T6B6P8_9RHOB</name>
<evidence type="ECO:0000313" key="4">
    <source>
        <dbReference type="Proteomes" id="UP000244224"/>
    </source>
</evidence>
<organism evidence="3 4">
    <name type="scientific">Gemmobacter caeni</name>
    <dbReference type="NCBI Taxonomy" id="589035"/>
    <lineage>
        <taxon>Bacteria</taxon>
        <taxon>Pseudomonadati</taxon>
        <taxon>Pseudomonadota</taxon>
        <taxon>Alphaproteobacteria</taxon>
        <taxon>Rhodobacterales</taxon>
        <taxon>Paracoccaceae</taxon>
        <taxon>Gemmobacter</taxon>
    </lineage>
</organism>
<feature type="transmembrane region" description="Helical" evidence="1">
    <location>
        <begin position="31"/>
        <end position="57"/>
    </location>
</feature>
<feature type="transmembrane region" description="Helical" evidence="1">
    <location>
        <begin position="64"/>
        <end position="87"/>
    </location>
</feature>
<reference evidence="3 4" key="1">
    <citation type="submission" date="2018-04" db="EMBL/GenBank/DDBJ databases">
        <title>Genomic Encyclopedia of Archaeal and Bacterial Type Strains, Phase II (KMG-II): from individual species to whole genera.</title>
        <authorList>
            <person name="Goeker M."/>
        </authorList>
    </citation>
    <scope>NUCLEOTIDE SEQUENCE [LARGE SCALE GENOMIC DNA]</scope>
    <source>
        <strain evidence="3 4">DSM 21823</strain>
    </source>
</reference>
<protein>
    <submittedName>
        <fullName evidence="3">Urease accessory protein</fullName>
    </submittedName>
</protein>
<feature type="transmembrane region" description="Helical" evidence="1">
    <location>
        <begin position="138"/>
        <end position="166"/>
    </location>
</feature>
<keyword evidence="1" id="KW-0472">Membrane</keyword>
<evidence type="ECO:0000256" key="2">
    <source>
        <dbReference type="SAM" id="SignalP"/>
    </source>
</evidence>
<dbReference type="EMBL" id="QBKP01000003">
    <property type="protein sequence ID" value="PTX51723.1"/>
    <property type="molecule type" value="Genomic_DNA"/>
</dbReference>
<proteinExistence type="predicted"/>
<evidence type="ECO:0000256" key="1">
    <source>
        <dbReference type="SAM" id="Phobius"/>
    </source>
</evidence>
<keyword evidence="1" id="KW-1133">Transmembrane helix</keyword>
<feature type="chain" id="PRO_5015781040" evidence="2">
    <location>
        <begin position="22"/>
        <end position="192"/>
    </location>
</feature>
<feature type="transmembrane region" description="Helical" evidence="1">
    <location>
        <begin position="93"/>
        <end position="126"/>
    </location>
</feature>
<keyword evidence="4" id="KW-1185">Reference proteome</keyword>
<keyword evidence="1" id="KW-0812">Transmembrane</keyword>
<dbReference type="Proteomes" id="UP000244224">
    <property type="component" value="Unassembled WGS sequence"/>
</dbReference>
<comment type="caution">
    <text evidence="3">The sequence shown here is derived from an EMBL/GenBank/DDBJ whole genome shotgun (WGS) entry which is preliminary data.</text>
</comment>
<dbReference type="AlphaFoldDB" id="A0A2T6B6P8"/>
<dbReference type="PIRSF" id="PIRSF016919">
    <property type="entry name" value="HupE_UreJ"/>
    <property type="match status" value="1"/>
</dbReference>
<feature type="signal peptide" evidence="2">
    <location>
        <begin position="1"/>
        <end position="21"/>
    </location>
</feature>
<keyword evidence="2" id="KW-0732">Signal</keyword>
<evidence type="ECO:0000313" key="3">
    <source>
        <dbReference type="EMBL" id="PTX51723.1"/>
    </source>
</evidence>
<dbReference type="RefSeq" id="WP_108128235.1">
    <property type="nucleotide sequence ID" value="NZ_QBKP01000003.1"/>
</dbReference>
<sequence length="192" mass="18538">MNRILLSASLFPLFLPGMALAHPGHIGGDVFAAGIGHPLGGADHVLAMVAVGLWAALMGGRAMLMLPLAFVTAMLVGGLAGAAGLPLPGVEPMILASIVALGAAAALALRPALAHAMAAVALFGLFHGHAHGAEGPAAGLALYAAGFALATIALHLAGVGLGLGLIRLSRATVVRGLGGVTAVAGLALAIAG</sequence>
<dbReference type="Pfam" id="PF04955">
    <property type="entry name" value="HupE_UreJ"/>
    <property type="match status" value="1"/>
</dbReference>
<dbReference type="InterPro" id="IPR007038">
    <property type="entry name" value="HupE_UreJ"/>
</dbReference>
<feature type="transmembrane region" description="Helical" evidence="1">
    <location>
        <begin position="172"/>
        <end position="191"/>
    </location>
</feature>
<accession>A0A2T6B6P8</accession>